<sequence length="58" mass="5918">MTVGAITVTAQATSSPDRHDAQGSADFYLATNGNIHLAISGDLPLATNGDFHMATDTG</sequence>
<dbReference type="EMBL" id="JYNU01000043">
    <property type="protein sequence ID" value="KMO71288.1"/>
    <property type="molecule type" value="Genomic_DNA"/>
</dbReference>
<comment type="caution">
    <text evidence="2">The sequence shown here is derived from an EMBL/GenBank/DDBJ whole genome shotgun (WGS) entry which is preliminary data.</text>
</comment>
<evidence type="ECO:0000256" key="1">
    <source>
        <dbReference type="SAM" id="MobiDB-lite"/>
    </source>
</evidence>
<protein>
    <submittedName>
        <fullName evidence="2">Uncharacterized protein</fullName>
    </submittedName>
</protein>
<accession>A0A0J6VP88</accession>
<feature type="region of interest" description="Disordered" evidence="1">
    <location>
        <begin position="1"/>
        <end position="20"/>
    </location>
</feature>
<dbReference type="AlphaFoldDB" id="A0A0J6VP88"/>
<reference evidence="2 3" key="1">
    <citation type="journal article" date="2015" name="Genome Biol. Evol.">
        <title>Characterization of Three Mycobacterium spp. with Potential Use in Bioremediation by Genome Sequencing and Comparative Genomics.</title>
        <authorList>
            <person name="Das S."/>
            <person name="Pettersson B.M."/>
            <person name="Behra P.R."/>
            <person name="Ramesh M."/>
            <person name="Dasgupta S."/>
            <person name="Bhattacharya A."/>
            <person name="Kirsebom L.A."/>
        </authorList>
    </citation>
    <scope>NUCLEOTIDE SEQUENCE [LARGE SCALE GENOMIC DNA]</scope>
    <source>
        <strain evidence="2 3">DSM 44075</strain>
    </source>
</reference>
<evidence type="ECO:0000313" key="3">
    <source>
        <dbReference type="Proteomes" id="UP000036313"/>
    </source>
</evidence>
<organism evidence="2 3">
    <name type="scientific">Mycolicibacterium obuense</name>
    <dbReference type="NCBI Taxonomy" id="1807"/>
    <lineage>
        <taxon>Bacteria</taxon>
        <taxon>Bacillati</taxon>
        <taxon>Actinomycetota</taxon>
        <taxon>Actinomycetes</taxon>
        <taxon>Mycobacteriales</taxon>
        <taxon>Mycobacteriaceae</taxon>
        <taxon>Mycolicibacterium</taxon>
    </lineage>
</organism>
<evidence type="ECO:0000313" key="2">
    <source>
        <dbReference type="EMBL" id="KMO71288.1"/>
    </source>
</evidence>
<name>A0A0J6VP88_9MYCO</name>
<proteinExistence type="predicted"/>
<gene>
    <name evidence="2" type="ORF">MOBUDSM44075_04222</name>
</gene>
<dbReference type="Proteomes" id="UP000036313">
    <property type="component" value="Unassembled WGS sequence"/>
</dbReference>
<dbReference type="PATRIC" id="fig|1807.14.peg.4251"/>